<dbReference type="Proteomes" id="UP001286313">
    <property type="component" value="Unassembled WGS sequence"/>
</dbReference>
<evidence type="ECO:0000256" key="1">
    <source>
        <dbReference type="SAM" id="MobiDB-lite"/>
    </source>
</evidence>
<evidence type="ECO:0000313" key="3">
    <source>
        <dbReference type="EMBL" id="KAK3870376.1"/>
    </source>
</evidence>
<protein>
    <submittedName>
        <fullName evidence="3">Uncharacterized protein</fullName>
    </submittedName>
</protein>
<name>A0AAE1FB08_PETCI</name>
<feature type="signal peptide" evidence="2">
    <location>
        <begin position="1"/>
        <end position="21"/>
    </location>
</feature>
<accession>A0AAE1FB08</accession>
<reference evidence="3" key="1">
    <citation type="submission" date="2023-10" db="EMBL/GenBank/DDBJ databases">
        <title>Genome assemblies of two species of porcelain crab, Petrolisthes cinctipes and Petrolisthes manimaculis (Anomura: Porcellanidae).</title>
        <authorList>
            <person name="Angst P."/>
        </authorList>
    </citation>
    <scope>NUCLEOTIDE SEQUENCE</scope>
    <source>
        <strain evidence="3">PB745_01</strain>
        <tissue evidence="3">Gill</tissue>
    </source>
</reference>
<sequence length="263" mass="29463">MAVKTCILVLLVTMLQTDASAATASAYPVVSTTSTASTVDLQAALKMAQCRSQCLHQSSPQKMEVDFYNISDVSVKAVVAYEQGDEVVENMLNTLVIRRTNMLDTLNYMRRTNMEQPNLLCPVLSWGRVRINRAPLLKGQSDSLLTTFLTRFTHGNFVKWDEGLKILGLVVQPLNKMALQRMYNLPRSYLKQRTSPFLYTNLSRVIGERISILESVLVLQGEGTVKDHPPLLSRSPPPPVYPTRPSPPPSHPRNTTLHQKNDE</sequence>
<feature type="chain" id="PRO_5042144137" evidence="2">
    <location>
        <begin position="22"/>
        <end position="263"/>
    </location>
</feature>
<feature type="compositionally biased region" description="Pro residues" evidence="1">
    <location>
        <begin position="235"/>
        <end position="251"/>
    </location>
</feature>
<feature type="compositionally biased region" description="Polar residues" evidence="1">
    <location>
        <begin position="254"/>
        <end position="263"/>
    </location>
</feature>
<keyword evidence="2" id="KW-0732">Signal</keyword>
<comment type="caution">
    <text evidence="3">The sequence shown here is derived from an EMBL/GenBank/DDBJ whole genome shotgun (WGS) entry which is preliminary data.</text>
</comment>
<organism evidence="3 4">
    <name type="scientific">Petrolisthes cinctipes</name>
    <name type="common">Flat porcelain crab</name>
    <dbReference type="NCBI Taxonomy" id="88211"/>
    <lineage>
        <taxon>Eukaryota</taxon>
        <taxon>Metazoa</taxon>
        <taxon>Ecdysozoa</taxon>
        <taxon>Arthropoda</taxon>
        <taxon>Crustacea</taxon>
        <taxon>Multicrustacea</taxon>
        <taxon>Malacostraca</taxon>
        <taxon>Eumalacostraca</taxon>
        <taxon>Eucarida</taxon>
        <taxon>Decapoda</taxon>
        <taxon>Pleocyemata</taxon>
        <taxon>Anomura</taxon>
        <taxon>Galatheoidea</taxon>
        <taxon>Porcellanidae</taxon>
        <taxon>Petrolisthes</taxon>
    </lineage>
</organism>
<proteinExistence type="predicted"/>
<feature type="region of interest" description="Disordered" evidence="1">
    <location>
        <begin position="226"/>
        <end position="263"/>
    </location>
</feature>
<evidence type="ECO:0000313" key="4">
    <source>
        <dbReference type="Proteomes" id="UP001286313"/>
    </source>
</evidence>
<evidence type="ECO:0000256" key="2">
    <source>
        <dbReference type="SAM" id="SignalP"/>
    </source>
</evidence>
<keyword evidence="4" id="KW-1185">Reference proteome</keyword>
<dbReference type="AlphaFoldDB" id="A0AAE1FB08"/>
<dbReference type="EMBL" id="JAWQEG010002678">
    <property type="protein sequence ID" value="KAK3870376.1"/>
    <property type="molecule type" value="Genomic_DNA"/>
</dbReference>
<gene>
    <name evidence="3" type="ORF">Pcinc_024392</name>
</gene>